<accession>A0ABP9GQZ5</accession>
<dbReference type="EMBL" id="BAABJJ010000034">
    <property type="protein sequence ID" value="GAA4949150.1"/>
    <property type="molecule type" value="Genomic_DNA"/>
</dbReference>
<dbReference type="Gene3D" id="2.40.160.60">
    <property type="entry name" value="Outer membrane protein transport protein (OMPP1/FadL/TodX)"/>
    <property type="match status" value="2"/>
</dbReference>
<dbReference type="InterPro" id="IPR045741">
    <property type="entry name" value="PorV"/>
</dbReference>
<evidence type="ECO:0000259" key="1">
    <source>
        <dbReference type="Pfam" id="PF19572"/>
    </source>
</evidence>
<protein>
    <submittedName>
        <fullName evidence="2">Type IX secretion system outer membrane channel protein PorV</fullName>
    </submittedName>
</protein>
<feature type="domain" description="Type IX secretion system protein PorV" evidence="1">
    <location>
        <begin position="26"/>
        <end position="266"/>
    </location>
</feature>
<sequence length="402" mass="44545">MKNQIVLLIAFTFILKINAQETVIFPNQDRRVITTGVPFLLIAPDARAAALGDMGVATSVDAFSQQWNSSKYAFSETKSGVGVSYTPYLSKLVNDIFLGNVTYFNRIDERSAFALSLRYFSLGDIEFVDGPDDTPRIQKPNELSLDASYALRLSDQFAMSVGMRYLRSDLRIQGIGGDSSAASTFGVDISGYYQSEEEAYSDFNGRWRAGFAIQNIGPKFKYDELGEENFQPTNLRLGAGFDFIFDDYNKVSVTAEIAKLLVPTPPVLGYVDADGNESQANDGSEPTIIVKGKDPDVSFLSGMFQSFGDAPDGFSEELKEFTWALSAEYLYQDSFAFRAGYFNESEEKGARKFLALGAGFKANVVNIDLSYLFSASKVQSPLENTLRFSLTFNIGADEYREY</sequence>
<proteinExistence type="predicted"/>
<gene>
    <name evidence="2" type="primary">porV</name>
    <name evidence="2" type="ORF">GCM10023314_23070</name>
</gene>
<dbReference type="NCBIfam" id="NF033709">
    <property type="entry name" value="PorV_fam"/>
    <property type="match status" value="1"/>
</dbReference>
<dbReference type="NCBIfam" id="NF033710">
    <property type="entry name" value="T9SS_OM_PorV"/>
    <property type="match status" value="1"/>
</dbReference>
<reference evidence="3" key="1">
    <citation type="journal article" date="2019" name="Int. J. Syst. Evol. Microbiol.">
        <title>The Global Catalogue of Microorganisms (GCM) 10K type strain sequencing project: providing services to taxonomists for standard genome sequencing and annotation.</title>
        <authorList>
            <consortium name="The Broad Institute Genomics Platform"/>
            <consortium name="The Broad Institute Genome Sequencing Center for Infectious Disease"/>
            <person name="Wu L."/>
            <person name="Ma J."/>
        </authorList>
    </citation>
    <scope>NUCLEOTIDE SEQUENCE [LARGE SCALE GENOMIC DNA]</scope>
    <source>
        <strain evidence="3">JCM 18285</strain>
    </source>
</reference>
<dbReference type="Proteomes" id="UP001501302">
    <property type="component" value="Unassembled WGS sequence"/>
</dbReference>
<keyword evidence="3" id="KW-1185">Reference proteome</keyword>
<organism evidence="2 3">
    <name type="scientific">Algibacter agarivorans</name>
    <dbReference type="NCBI Taxonomy" id="1109741"/>
    <lineage>
        <taxon>Bacteria</taxon>
        <taxon>Pseudomonadati</taxon>
        <taxon>Bacteroidota</taxon>
        <taxon>Flavobacteriia</taxon>
        <taxon>Flavobacteriales</taxon>
        <taxon>Flavobacteriaceae</taxon>
        <taxon>Algibacter</taxon>
    </lineage>
</organism>
<dbReference type="Pfam" id="PF19572">
    <property type="entry name" value="PorV"/>
    <property type="match status" value="1"/>
</dbReference>
<comment type="caution">
    <text evidence="2">The sequence shown here is derived from an EMBL/GenBank/DDBJ whole genome shotgun (WGS) entry which is preliminary data.</text>
</comment>
<dbReference type="InterPro" id="IPR047799">
    <property type="entry name" value="T9SS_OM_PorV"/>
</dbReference>
<evidence type="ECO:0000313" key="3">
    <source>
        <dbReference type="Proteomes" id="UP001501302"/>
    </source>
</evidence>
<dbReference type="RefSeq" id="WP_345192248.1">
    <property type="nucleotide sequence ID" value="NZ_BAABJJ010000034.1"/>
</dbReference>
<name>A0ABP9GQZ5_9FLAO</name>
<evidence type="ECO:0000313" key="2">
    <source>
        <dbReference type="EMBL" id="GAA4949150.1"/>
    </source>
</evidence>